<proteinExistence type="predicted"/>
<organism evidence="2 3">
    <name type="scientific">Plakobranchus ocellatus</name>
    <dbReference type="NCBI Taxonomy" id="259542"/>
    <lineage>
        <taxon>Eukaryota</taxon>
        <taxon>Metazoa</taxon>
        <taxon>Spiralia</taxon>
        <taxon>Lophotrochozoa</taxon>
        <taxon>Mollusca</taxon>
        <taxon>Gastropoda</taxon>
        <taxon>Heterobranchia</taxon>
        <taxon>Euthyneura</taxon>
        <taxon>Panpulmonata</taxon>
        <taxon>Sacoglossa</taxon>
        <taxon>Placobranchoidea</taxon>
        <taxon>Plakobranchidae</taxon>
        <taxon>Plakobranchus</taxon>
    </lineage>
</organism>
<protein>
    <submittedName>
        <fullName evidence="2">Uncharacterized protein</fullName>
    </submittedName>
</protein>
<gene>
    <name evidence="2" type="ORF">PoB_001626000</name>
</gene>
<evidence type="ECO:0000256" key="1">
    <source>
        <dbReference type="SAM" id="MobiDB-lite"/>
    </source>
</evidence>
<dbReference type="EMBL" id="BLXT01001947">
    <property type="protein sequence ID" value="GFN89754.1"/>
    <property type="molecule type" value="Genomic_DNA"/>
</dbReference>
<feature type="region of interest" description="Disordered" evidence="1">
    <location>
        <begin position="148"/>
        <end position="179"/>
    </location>
</feature>
<sequence>MSKAIWAAYYHSISTRGEPQHEHCLEGEDSWCWFKRAQQAGPVDPALHDRQQSMFLNADVANHVKTKSLRACYSPCTPCSLPPGQNSELQRVSAQCDLDLMPKTHLFRFEQGNIWCHMAVAEYNMGSCGSRLFFPAVGCRLTSATTSLGQRRDQKRMKNAEIAHQAPAKKRREQREQAE</sequence>
<dbReference type="AlphaFoldDB" id="A0AAV3Z5B7"/>
<dbReference type="Proteomes" id="UP000735302">
    <property type="component" value="Unassembled WGS sequence"/>
</dbReference>
<reference evidence="2 3" key="1">
    <citation type="journal article" date="2021" name="Elife">
        <title>Chloroplast acquisition without the gene transfer in kleptoplastic sea slugs, Plakobranchus ocellatus.</title>
        <authorList>
            <person name="Maeda T."/>
            <person name="Takahashi S."/>
            <person name="Yoshida T."/>
            <person name="Shimamura S."/>
            <person name="Takaki Y."/>
            <person name="Nagai Y."/>
            <person name="Toyoda A."/>
            <person name="Suzuki Y."/>
            <person name="Arimoto A."/>
            <person name="Ishii H."/>
            <person name="Satoh N."/>
            <person name="Nishiyama T."/>
            <person name="Hasebe M."/>
            <person name="Maruyama T."/>
            <person name="Minagawa J."/>
            <person name="Obokata J."/>
            <person name="Shigenobu S."/>
        </authorList>
    </citation>
    <scope>NUCLEOTIDE SEQUENCE [LARGE SCALE GENOMIC DNA]</scope>
</reference>
<evidence type="ECO:0000313" key="2">
    <source>
        <dbReference type="EMBL" id="GFN89754.1"/>
    </source>
</evidence>
<comment type="caution">
    <text evidence="2">The sequence shown here is derived from an EMBL/GenBank/DDBJ whole genome shotgun (WGS) entry which is preliminary data.</text>
</comment>
<accession>A0AAV3Z5B7</accession>
<keyword evidence="3" id="KW-1185">Reference proteome</keyword>
<name>A0AAV3Z5B7_9GAST</name>
<feature type="compositionally biased region" description="Basic and acidic residues" evidence="1">
    <location>
        <begin position="150"/>
        <end position="161"/>
    </location>
</feature>
<evidence type="ECO:0000313" key="3">
    <source>
        <dbReference type="Proteomes" id="UP000735302"/>
    </source>
</evidence>